<dbReference type="AlphaFoldDB" id="A0A3N0APR1"/>
<dbReference type="PROSITE" id="PS51257">
    <property type="entry name" value="PROKAR_LIPOPROTEIN"/>
    <property type="match status" value="1"/>
</dbReference>
<feature type="signal peptide" evidence="1">
    <location>
        <begin position="1"/>
        <end position="26"/>
    </location>
</feature>
<sequence>MRNPARALFYALVALACTVAAGGAVVATSQWHPAPARPEALALSDQVRDRDLLTPQEKEWARESGVGSYSFGGMYYVDEGLPPEYWED</sequence>
<protein>
    <submittedName>
        <fullName evidence="2">Uncharacterized protein</fullName>
    </submittedName>
</protein>
<dbReference type="Proteomes" id="UP000278327">
    <property type="component" value="Unassembled WGS sequence"/>
</dbReference>
<keyword evidence="1" id="KW-0732">Signal</keyword>
<gene>
    <name evidence="2" type="ORF">DMP10_10400</name>
</gene>
<comment type="caution">
    <text evidence="2">The sequence shown here is derived from an EMBL/GenBank/DDBJ whole genome shotgun (WGS) entry which is preliminary data.</text>
</comment>
<evidence type="ECO:0000313" key="2">
    <source>
        <dbReference type="EMBL" id="RNL36704.1"/>
    </source>
</evidence>
<dbReference type="EMBL" id="QICA01000020">
    <property type="protein sequence ID" value="RNL36704.1"/>
    <property type="molecule type" value="Genomic_DNA"/>
</dbReference>
<name>A0A3N0APR1_9ACTN</name>
<accession>A0A3N0APR1</accession>
<reference evidence="2 3" key="1">
    <citation type="journal article" date="2019" name="Microbiol. Resour. Announc.">
        <title>Draft Genome Sequences of Type Strains of Gordonibacter faecihominis, Paraeggerthella hongkongensis, Parvibacter caecicola,Slackia equolifaciens, Slackia faecicanis, and Slackia isoflavoniconvertens.</title>
        <authorList>
            <person name="Danylec N."/>
            <person name="Stoll D.A."/>
            <person name="Dotsch A."/>
            <person name="Huch M."/>
        </authorList>
    </citation>
    <scope>NUCLEOTIDE SEQUENCE [LARGE SCALE GENOMIC DNA]</scope>
    <source>
        <strain evidence="2 3">DSM 18785</strain>
    </source>
</reference>
<keyword evidence="3" id="KW-1185">Reference proteome</keyword>
<evidence type="ECO:0000256" key="1">
    <source>
        <dbReference type="SAM" id="SignalP"/>
    </source>
</evidence>
<organism evidence="2 3">
    <name type="scientific">Adlercreutzia equolifaciens subsp. celatus DSM 18785</name>
    <dbReference type="NCBI Taxonomy" id="1121021"/>
    <lineage>
        <taxon>Bacteria</taxon>
        <taxon>Bacillati</taxon>
        <taxon>Actinomycetota</taxon>
        <taxon>Coriobacteriia</taxon>
        <taxon>Eggerthellales</taxon>
        <taxon>Eggerthellaceae</taxon>
        <taxon>Adlercreutzia</taxon>
    </lineage>
</organism>
<evidence type="ECO:0000313" key="3">
    <source>
        <dbReference type="Proteomes" id="UP000278327"/>
    </source>
</evidence>
<proteinExistence type="predicted"/>
<feature type="chain" id="PRO_5038742001" evidence="1">
    <location>
        <begin position="27"/>
        <end position="88"/>
    </location>
</feature>